<dbReference type="InterPro" id="IPR038440">
    <property type="entry name" value="FimV_C_sf"/>
</dbReference>
<evidence type="ECO:0000313" key="5">
    <source>
        <dbReference type="Proteomes" id="UP000575898"/>
    </source>
</evidence>
<proteinExistence type="predicted"/>
<dbReference type="RefSeq" id="WP_184038656.1">
    <property type="nucleotide sequence ID" value="NZ_JACHHY010000011.1"/>
</dbReference>
<keyword evidence="1" id="KW-0175">Coiled coil</keyword>
<evidence type="ECO:0000313" key="4">
    <source>
        <dbReference type="EMBL" id="MBB5018799.1"/>
    </source>
</evidence>
<protein>
    <submittedName>
        <fullName evidence="4">FimV-like protein</fullName>
    </submittedName>
</protein>
<feature type="compositionally biased region" description="Basic and acidic residues" evidence="2">
    <location>
        <begin position="325"/>
        <end position="334"/>
    </location>
</feature>
<sequence length="538" mass="57896">MALKKLFPALLTTVALNAMAAEDAAPADDNQPLAEKIETLQKAVAEQEAKLKAAQVQNDALQAEMNQLRKASQNTDTNWLQQLNLTGLPSRLVSEVKADPAPWAAGGALGIGLLGLWAWRRRAKPRRPKIPLFEDTLLAVGPSTTNILVGSAGGGVIDTNLSMRSVLQPDSTELADLESASVDPVAEAEVYLAYGRDLQAEEILRDTLQRTPGRHDVRLKLMEIYATRNDAPSLSAAMEAMKEQGVAEDDPFWVRAQALLGSVAVRDATKVEQDLALAAGVSLPVEPVVEQPVMQPTPEGAPKPGATSLAIDHPFDDLLSPVTNEKGDGNKHEGAPSQPAEPPVDQQPGSTPMAGQAPSESLVLAERIEPVLNLILPEVSNLPAARRKPESSGMIEIVIDEPGVVPEKAVPIPDRPTQKLDLDFEFDPHAEAAARRSDMDTPREPMIGLNLSEISLDLTRPVEPPISAPESVVPANEDRLTVPEVNDDPIAIKLDLARIYFEMGDSESANELLEEVILEGRAEQAEQARHLQKHGMVA</sequence>
<dbReference type="NCBIfam" id="TIGR03504">
    <property type="entry name" value="FimV_Cterm"/>
    <property type="match status" value="1"/>
</dbReference>
<comment type="caution">
    <text evidence="4">The sequence shown here is derived from an EMBL/GenBank/DDBJ whole genome shotgun (WGS) entry which is preliminary data.</text>
</comment>
<feature type="coiled-coil region" evidence="1">
    <location>
        <begin position="37"/>
        <end position="78"/>
    </location>
</feature>
<reference evidence="4 5" key="1">
    <citation type="submission" date="2020-08" db="EMBL/GenBank/DDBJ databases">
        <title>Genomic Encyclopedia of Type Strains, Phase IV (KMG-IV): sequencing the most valuable type-strain genomes for metagenomic binning, comparative biology and taxonomic classification.</title>
        <authorList>
            <person name="Goeker M."/>
        </authorList>
    </citation>
    <scope>NUCLEOTIDE SEQUENCE [LARGE SCALE GENOMIC DNA]</scope>
    <source>
        <strain evidence="4 5">DSM 27165</strain>
    </source>
</reference>
<evidence type="ECO:0000256" key="2">
    <source>
        <dbReference type="SAM" id="MobiDB-lite"/>
    </source>
</evidence>
<gene>
    <name evidence="4" type="ORF">HNQ59_002092</name>
</gene>
<feature type="chain" id="PRO_5032687869" evidence="3">
    <location>
        <begin position="21"/>
        <end position="538"/>
    </location>
</feature>
<dbReference type="InterPro" id="IPR020011">
    <property type="entry name" value="FimV_C"/>
</dbReference>
<organism evidence="4 5">
    <name type="scientific">Chitinivorax tropicus</name>
    <dbReference type="NCBI Taxonomy" id="714531"/>
    <lineage>
        <taxon>Bacteria</taxon>
        <taxon>Pseudomonadati</taxon>
        <taxon>Pseudomonadota</taxon>
        <taxon>Betaproteobacteria</taxon>
        <taxon>Chitinivorax</taxon>
    </lineage>
</organism>
<feature type="region of interest" description="Disordered" evidence="2">
    <location>
        <begin position="293"/>
        <end position="359"/>
    </location>
</feature>
<dbReference type="EMBL" id="JACHHY010000011">
    <property type="protein sequence ID" value="MBB5018799.1"/>
    <property type="molecule type" value="Genomic_DNA"/>
</dbReference>
<dbReference type="Proteomes" id="UP000575898">
    <property type="component" value="Unassembled WGS sequence"/>
</dbReference>
<name>A0A840MNY7_9PROT</name>
<evidence type="ECO:0000256" key="3">
    <source>
        <dbReference type="SAM" id="SignalP"/>
    </source>
</evidence>
<accession>A0A840MNY7</accession>
<evidence type="ECO:0000256" key="1">
    <source>
        <dbReference type="SAM" id="Coils"/>
    </source>
</evidence>
<dbReference type="AlphaFoldDB" id="A0A840MNY7"/>
<dbReference type="Gene3D" id="1.20.58.2200">
    <property type="match status" value="1"/>
</dbReference>
<keyword evidence="3" id="KW-0732">Signal</keyword>
<keyword evidence="5" id="KW-1185">Reference proteome</keyword>
<feature type="signal peptide" evidence="3">
    <location>
        <begin position="1"/>
        <end position="20"/>
    </location>
</feature>